<dbReference type="InterPro" id="IPR036259">
    <property type="entry name" value="MFS_trans_sf"/>
</dbReference>
<feature type="transmembrane region" description="Helical" evidence="7">
    <location>
        <begin position="151"/>
        <end position="176"/>
    </location>
</feature>
<feature type="transmembrane region" description="Helical" evidence="7">
    <location>
        <begin position="232"/>
        <end position="255"/>
    </location>
</feature>
<accession>A0A7C6AFD9</accession>
<evidence type="ECO:0000256" key="5">
    <source>
        <dbReference type="ARBA" id="ARBA00022989"/>
    </source>
</evidence>
<dbReference type="Gene3D" id="1.20.1250.20">
    <property type="entry name" value="MFS general substrate transporter like domains"/>
    <property type="match status" value="1"/>
</dbReference>
<dbReference type="GO" id="GO:0022857">
    <property type="term" value="F:transmembrane transporter activity"/>
    <property type="evidence" value="ECO:0007669"/>
    <property type="project" value="InterPro"/>
</dbReference>
<keyword evidence="2" id="KW-0813">Transport</keyword>
<reference evidence="9" key="1">
    <citation type="journal article" date="2020" name="mSystems">
        <title>Genome- and Community-Level Interaction Insights into Carbon Utilization and Element Cycling Functions of Hydrothermarchaeota in Hydrothermal Sediment.</title>
        <authorList>
            <person name="Zhou Z."/>
            <person name="Liu Y."/>
            <person name="Xu W."/>
            <person name="Pan J."/>
            <person name="Luo Z.H."/>
            <person name="Li M."/>
        </authorList>
    </citation>
    <scope>NUCLEOTIDE SEQUENCE [LARGE SCALE GENOMIC DNA]</scope>
    <source>
        <strain evidence="9">SpSt-783</strain>
    </source>
</reference>
<evidence type="ECO:0000313" key="9">
    <source>
        <dbReference type="EMBL" id="HHS62817.1"/>
    </source>
</evidence>
<feature type="transmembrane region" description="Helical" evidence="7">
    <location>
        <begin position="267"/>
        <end position="289"/>
    </location>
</feature>
<dbReference type="Pfam" id="PF05977">
    <property type="entry name" value="MFS_3"/>
    <property type="match status" value="1"/>
</dbReference>
<keyword evidence="4 7" id="KW-0812">Transmembrane</keyword>
<dbReference type="PANTHER" id="PTHR23513:SF11">
    <property type="entry name" value="STAPHYLOFERRIN A TRANSPORTER"/>
    <property type="match status" value="1"/>
</dbReference>
<feature type="transmembrane region" description="Helical" evidence="7">
    <location>
        <begin position="21"/>
        <end position="38"/>
    </location>
</feature>
<evidence type="ECO:0000256" key="3">
    <source>
        <dbReference type="ARBA" id="ARBA00022475"/>
    </source>
</evidence>
<feature type="transmembrane region" description="Helical" evidence="7">
    <location>
        <begin position="319"/>
        <end position="342"/>
    </location>
</feature>
<dbReference type="PANTHER" id="PTHR23513">
    <property type="entry name" value="INTEGRAL MEMBRANE EFFLUX PROTEIN-RELATED"/>
    <property type="match status" value="1"/>
</dbReference>
<feature type="transmembrane region" description="Helical" evidence="7">
    <location>
        <begin position="89"/>
        <end position="108"/>
    </location>
</feature>
<keyword evidence="5 7" id="KW-1133">Transmembrane helix</keyword>
<proteinExistence type="predicted"/>
<sequence>MANQNRIFFLQKTFLALNYPNYRLWFIGQLVSLFGTWMQTTAQGFFIYELTHSPAYLGYVGFAAGLPTWLFMLYAGVIADRIPRRKIMLITQTTMMILAFILATLTFLKIVQPWHIILLALGMGTANAFDAPARQAFVRELVEPEAMTNAIALNSAMFNTAIAIGPAAGGIIYAALGPAWCFTINGLSFIAVISALLAMKLKVSYKPKTDNSPIMDLKEGIKYTINHPAIRYLILTIGIIALFGATFVTLLPAWAVKILQGDARTNGFLQTARGLGALCSALFIASLGIFHFKGKLLTIGTFLYPIFIILFASTNNFTASVIFLFLAGMGQILIMNLSNALVQTQVDESMRGRVMGIYTFFFFGLMPFGSLWIGTVAQLLGVRSAIYIAASITLIYAILIYSFGRPIWKLK</sequence>
<feature type="domain" description="Major facilitator superfamily (MFS) profile" evidence="8">
    <location>
        <begin position="21"/>
        <end position="408"/>
    </location>
</feature>
<feature type="transmembrane region" description="Helical" evidence="7">
    <location>
        <begin position="182"/>
        <end position="199"/>
    </location>
</feature>
<gene>
    <name evidence="9" type="ORF">ENV70_04280</name>
</gene>
<comment type="caution">
    <text evidence="9">The sequence shown here is derived from an EMBL/GenBank/DDBJ whole genome shotgun (WGS) entry which is preliminary data.</text>
</comment>
<dbReference type="InterPro" id="IPR020846">
    <property type="entry name" value="MFS_dom"/>
</dbReference>
<dbReference type="GO" id="GO:0005886">
    <property type="term" value="C:plasma membrane"/>
    <property type="evidence" value="ECO:0007669"/>
    <property type="project" value="UniProtKB-SubCell"/>
</dbReference>
<dbReference type="SUPFAM" id="SSF103473">
    <property type="entry name" value="MFS general substrate transporter"/>
    <property type="match status" value="1"/>
</dbReference>
<comment type="subcellular location">
    <subcellularLocation>
        <location evidence="1">Cell membrane</location>
        <topology evidence="1">Multi-pass membrane protein</topology>
    </subcellularLocation>
</comment>
<feature type="transmembrane region" description="Helical" evidence="7">
    <location>
        <begin position="385"/>
        <end position="404"/>
    </location>
</feature>
<evidence type="ECO:0000256" key="6">
    <source>
        <dbReference type="ARBA" id="ARBA00023136"/>
    </source>
</evidence>
<evidence type="ECO:0000256" key="4">
    <source>
        <dbReference type="ARBA" id="ARBA00022692"/>
    </source>
</evidence>
<dbReference type="PROSITE" id="PS50850">
    <property type="entry name" value="MFS"/>
    <property type="match status" value="1"/>
</dbReference>
<organism evidence="9">
    <name type="scientific">candidate division WOR-3 bacterium</name>
    <dbReference type="NCBI Taxonomy" id="2052148"/>
    <lineage>
        <taxon>Bacteria</taxon>
        <taxon>Bacteria division WOR-3</taxon>
    </lineage>
</organism>
<feature type="transmembrane region" description="Helical" evidence="7">
    <location>
        <begin position="296"/>
        <end position="313"/>
    </location>
</feature>
<name>A0A7C6AFD9_UNCW3</name>
<keyword evidence="3" id="KW-1003">Cell membrane</keyword>
<dbReference type="AlphaFoldDB" id="A0A7C6AFD9"/>
<keyword evidence="6 7" id="KW-0472">Membrane</keyword>
<evidence type="ECO:0000259" key="8">
    <source>
        <dbReference type="PROSITE" id="PS50850"/>
    </source>
</evidence>
<feature type="transmembrane region" description="Helical" evidence="7">
    <location>
        <begin position="114"/>
        <end position="131"/>
    </location>
</feature>
<protein>
    <submittedName>
        <fullName evidence="9">MFS transporter</fullName>
    </submittedName>
</protein>
<evidence type="ECO:0000256" key="7">
    <source>
        <dbReference type="SAM" id="Phobius"/>
    </source>
</evidence>
<feature type="transmembrane region" description="Helical" evidence="7">
    <location>
        <begin position="58"/>
        <end position="77"/>
    </location>
</feature>
<dbReference type="CDD" id="cd06173">
    <property type="entry name" value="MFS_MefA_like"/>
    <property type="match status" value="1"/>
</dbReference>
<dbReference type="EMBL" id="DTHJ01000088">
    <property type="protein sequence ID" value="HHS62817.1"/>
    <property type="molecule type" value="Genomic_DNA"/>
</dbReference>
<evidence type="ECO:0000256" key="1">
    <source>
        <dbReference type="ARBA" id="ARBA00004651"/>
    </source>
</evidence>
<feature type="transmembrane region" description="Helical" evidence="7">
    <location>
        <begin position="354"/>
        <end position="373"/>
    </location>
</feature>
<evidence type="ECO:0000256" key="2">
    <source>
        <dbReference type="ARBA" id="ARBA00022448"/>
    </source>
</evidence>
<dbReference type="InterPro" id="IPR010290">
    <property type="entry name" value="TM_effector"/>
</dbReference>